<accession>A0A7Z9ERG7</accession>
<comment type="caution">
    <text evidence="1">The sequence shown here is derived from an EMBL/GenBank/DDBJ whole genome shotgun (WGS) entry which is preliminary data.</text>
</comment>
<evidence type="ECO:0000313" key="1">
    <source>
        <dbReference type="EMBL" id="KAF0256633.1"/>
    </source>
</evidence>
<dbReference type="AlphaFoldDB" id="A0A7Z9ERG7"/>
<proteinExistence type="predicted"/>
<evidence type="ECO:0000313" key="2">
    <source>
        <dbReference type="Proteomes" id="UP000442695"/>
    </source>
</evidence>
<sequence>MHPNPVYFISGRTSGFQQQADTSIDGQAVHRFYEYRDDKIDVLLEQVWFDQGQIPGKHHMVIQSHASAVDVDISAYDCHLKAMVGNKRFILAPTHRQTLIIRTASGKANVRVAKEVTTPVIIQAAKGRAHITTGGGITEVFTGSSDAQINVGQGLTFIKRGSASDRIGGHIQGIDGHILVDDPHESVIYARNQAGDARFEHPLSAPLAALASHTLDIEGSDTFKQAVHNHLVFLCHTDCGQQLLTQLAKRSWIRLTETQLATRFDVYSSDPTDNDHFLRRDSKLEWVAGLPAEGGNLAFNLTRSDSDNLPLLDFYRCLCEAYSAFKGTTVPGHTSISTIDRRQIQVDNAHLQAIGLPSGPLYDFDNNPDTAPTDTNPSPFNENALRMELGLPVRTYY</sequence>
<protein>
    <submittedName>
        <fullName evidence="1">Hemolysin-like protein</fullName>
    </submittedName>
</protein>
<reference evidence="1 2" key="1">
    <citation type="submission" date="2019-12" db="EMBL/GenBank/DDBJ databases">
        <authorList>
            <person name="Woiski C."/>
        </authorList>
    </citation>
    <scope>NUCLEOTIDE SEQUENCE [LARGE SCALE GENOMIC DNA]</scope>
    <source>
        <strain evidence="1 2">BOE100</strain>
    </source>
</reference>
<name>A0A7Z9ERG7_PSEPU</name>
<gene>
    <name evidence="1" type="ORF">GN299_00295</name>
</gene>
<dbReference type="EMBL" id="WOWR01000001">
    <property type="protein sequence ID" value="KAF0256633.1"/>
    <property type="molecule type" value="Genomic_DNA"/>
</dbReference>
<dbReference type="Proteomes" id="UP000442695">
    <property type="component" value="Unassembled WGS sequence"/>
</dbReference>
<organism evidence="1 2">
    <name type="scientific">Pseudomonas putida</name>
    <name type="common">Arthrobacter siderocapsulatus</name>
    <dbReference type="NCBI Taxonomy" id="303"/>
    <lineage>
        <taxon>Bacteria</taxon>
        <taxon>Pseudomonadati</taxon>
        <taxon>Pseudomonadota</taxon>
        <taxon>Gammaproteobacteria</taxon>
        <taxon>Pseudomonadales</taxon>
        <taxon>Pseudomonadaceae</taxon>
        <taxon>Pseudomonas</taxon>
    </lineage>
</organism>
<dbReference type="InterPro" id="IPR028208">
    <property type="entry name" value="Effector_pro_NleD-like"/>
</dbReference>
<dbReference type="Pfam" id="PF14891">
    <property type="entry name" value="Peptidase_M91"/>
    <property type="match status" value="1"/>
</dbReference>
<dbReference type="RefSeq" id="WP_156858266.1">
    <property type="nucleotide sequence ID" value="NZ_WOWR01000001.1"/>
</dbReference>